<reference evidence="8 9" key="1">
    <citation type="submission" date="2019-07" db="EMBL/GenBank/DDBJ databases">
        <title>Genomic Encyclopedia of Type Strains, Phase I: the one thousand microbial genomes (KMG-I) project.</title>
        <authorList>
            <person name="Kyrpides N."/>
        </authorList>
    </citation>
    <scope>NUCLEOTIDE SEQUENCE [LARGE SCALE GENOMIC DNA]</scope>
    <source>
        <strain evidence="8 9">DSM 375</strain>
    </source>
</reference>
<keyword evidence="6" id="KW-0592">Phosphate transport</keyword>
<feature type="transmembrane region" description="Helical" evidence="6">
    <location>
        <begin position="54"/>
        <end position="73"/>
    </location>
</feature>
<proteinExistence type="inferred from homology"/>
<keyword evidence="7" id="KW-0175">Coiled coil</keyword>
<evidence type="ECO:0000313" key="9">
    <source>
        <dbReference type="Proteomes" id="UP000319627"/>
    </source>
</evidence>
<organism evidence="8 9">
    <name type="scientific">Azomonas agilis</name>
    <dbReference type="NCBI Taxonomy" id="116849"/>
    <lineage>
        <taxon>Bacteria</taxon>
        <taxon>Pseudomonadati</taxon>
        <taxon>Pseudomonadota</taxon>
        <taxon>Gammaproteobacteria</taxon>
        <taxon>Pseudomonadales</taxon>
        <taxon>Pseudomonadaceae</taxon>
        <taxon>Azomonas</taxon>
    </lineage>
</organism>
<dbReference type="GO" id="GO:0016020">
    <property type="term" value="C:membrane"/>
    <property type="evidence" value="ECO:0007669"/>
    <property type="project" value="UniProtKB-SubCell"/>
</dbReference>
<keyword evidence="3 6" id="KW-0812">Transmembrane</keyword>
<evidence type="ECO:0000313" key="8">
    <source>
        <dbReference type="EMBL" id="TWH64649.1"/>
    </source>
</evidence>
<evidence type="ECO:0000256" key="1">
    <source>
        <dbReference type="ARBA" id="ARBA00004141"/>
    </source>
</evidence>
<feature type="transmembrane region" description="Helical" evidence="6">
    <location>
        <begin position="200"/>
        <end position="220"/>
    </location>
</feature>
<feature type="coiled-coil region" evidence="7">
    <location>
        <begin position="228"/>
        <end position="255"/>
    </location>
</feature>
<gene>
    <name evidence="8" type="ORF">LX59_02320</name>
</gene>
<protein>
    <recommendedName>
        <fullName evidence="6">Phosphate transporter</fullName>
    </recommendedName>
</protein>
<evidence type="ECO:0000256" key="5">
    <source>
        <dbReference type="ARBA" id="ARBA00023136"/>
    </source>
</evidence>
<sequence>MSNQAPSINSGSFGPSLDTPSFFSPISLCFALGFIGITAYFMYWGLDYTHHNHVTLLILATLFGVFMAFNIGGNDVANSFGTSVGAGTLTIKQALLIAAVFEVSGAVIAGGEVTSTIRGGIVDLSKMAITPMDFVYIMMSALIAAALWLLFATKKGYPVSTTHSIIGAIVGSSITLGVILDGQEAAFSLVQWNKIAEIAISWVISPLLGGLVSYGIFYLIKKHVLHYNDEIEQQIKDIRHEKKTYKKQHKEAFERLSEIQKISYTHAMAQDVQTMREPDFRVEDLESDYYRNLHHIEQKRGDIQSHKALENWVPLIAAIGAMIISSMLLFKGLKNLELGLSTLHNYLIMGMIGAAVWMATFIFAKTLKTESLGRSTFLIFSWMQVFTAAGFAFSHGSNDIANAIGPFAAILDVLRTGEVGSKAGIPPIAMITFGVALIVGLWFIGKEVIQTVGHNLTAMHPASGFTAELAAASVVMLASLMGLPVSSTHILIGAVLGIGLVNRQTNWDLMKPIALAWVITLPAAALLSAGAFLALRSLF</sequence>
<dbReference type="Proteomes" id="UP000319627">
    <property type="component" value="Unassembled WGS sequence"/>
</dbReference>
<comment type="similarity">
    <text evidence="6">Belongs to the inorganic phosphate transporter (PiT) (TC 2.A.20) family.</text>
</comment>
<dbReference type="RefSeq" id="WP_144572018.1">
    <property type="nucleotide sequence ID" value="NZ_VLKG01000008.1"/>
</dbReference>
<keyword evidence="2 6" id="KW-0813">Transport</keyword>
<dbReference type="GO" id="GO:0035435">
    <property type="term" value="P:phosphate ion transmembrane transport"/>
    <property type="evidence" value="ECO:0007669"/>
    <property type="project" value="TreeGrafter"/>
</dbReference>
<feature type="transmembrane region" description="Helical" evidence="6">
    <location>
        <begin position="312"/>
        <end position="333"/>
    </location>
</feature>
<evidence type="ECO:0000256" key="6">
    <source>
        <dbReference type="RuleBase" id="RU363058"/>
    </source>
</evidence>
<feature type="transmembrane region" description="Helical" evidence="6">
    <location>
        <begin position="163"/>
        <end position="180"/>
    </location>
</feature>
<evidence type="ECO:0000256" key="2">
    <source>
        <dbReference type="ARBA" id="ARBA00022448"/>
    </source>
</evidence>
<evidence type="ECO:0000256" key="3">
    <source>
        <dbReference type="ARBA" id="ARBA00022692"/>
    </source>
</evidence>
<keyword evidence="4 6" id="KW-1133">Transmembrane helix</keyword>
<dbReference type="PANTHER" id="PTHR11101:SF80">
    <property type="entry name" value="PHOSPHATE TRANSPORTER"/>
    <property type="match status" value="1"/>
</dbReference>
<feature type="transmembrane region" description="Helical" evidence="6">
    <location>
        <begin position="424"/>
        <end position="444"/>
    </location>
</feature>
<feature type="transmembrane region" description="Helical" evidence="6">
    <location>
        <begin position="513"/>
        <end position="535"/>
    </location>
</feature>
<feature type="transmembrane region" description="Helical" evidence="6">
    <location>
        <begin position="345"/>
        <end position="364"/>
    </location>
</feature>
<dbReference type="InterPro" id="IPR001204">
    <property type="entry name" value="Phos_transporter"/>
</dbReference>
<feature type="transmembrane region" description="Helical" evidence="6">
    <location>
        <begin position="376"/>
        <end position="394"/>
    </location>
</feature>
<dbReference type="EMBL" id="VLKG01000008">
    <property type="protein sequence ID" value="TWH64649.1"/>
    <property type="molecule type" value="Genomic_DNA"/>
</dbReference>
<feature type="transmembrane region" description="Helical" evidence="6">
    <location>
        <begin position="134"/>
        <end position="151"/>
    </location>
</feature>
<comment type="subcellular location">
    <subcellularLocation>
        <location evidence="1 6">Membrane</location>
        <topology evidence="1 6">Multi-pass membrane protein</topology>
    </subcellularLocation>
</comment>
<dbReference type="Pfam" id="PF01384">
    <property type="entry name" value="PHO4"/>
    <property type="match status" value="1"/>
</dbReference>
<evidence type="ECO:0000256" key="7">
    <source>
        <dbReference type="SAM" id="Coils"/>
    </source>
</evidence>
<accession>A0A562I0S4</accession>
<feature type="transmembrane region" description="Helical" evidence="6">
    <location>
        <begin position="469"/>
        <end position="501"/>
    </location>
</feature>
<dbReference type="PANTHER" id="PTHR11101">
    <property type="entry name" value="PHOSPHATE TRANSPORTER"/>
    <property type="match status" value="1"/>
</dbReference>
<dbReference type="GO" id="GO:0005315">
    <property type="term" value="F:phosphate transmembrane transporter activity"/>
    <property type="evidence" value="ECO:0007669"/>
    <property type="project" value="InterPro"/>
</dbReference>
<dbReference type="OrthoDB" id="9779554at2"/>
<name>A0A562I0S4_9GAMM</name>
<keyword evidence="5 6" id="KW-0472">Membrane</keyword>
<feature type="transmembrane region" description="Helical" evidence="6">
    <location>
        <begin position="22"/>
        <end position="42"/>
    </location>
</feature>
<keyword evidence="9" id="KW-1185">Reference proteome</keyword>
<evidence type="ECO:0000256" key="4">
    <source>
        <dbReference type="ARBA" id="ARBA00022989"/>
    </source>
</evidence>
<dbReference type="AlphaFoldDB" id="A0A562I0S4"/>
<comment type="caution">
    <text evidence="8">The sequence shown here is derived from an EMBL/GenBank/DDBJ whole genome shotgun (WGS) entry which is preliminary data.</text>
</comment>